<reference evidence="1" key="1">
    <citation type="submission" date="2025-08" db="UniProtKB">
        <authorList>
            <consortium name="Ensembl"/>
        </authorList>
    </citation>
    <scope>IDENTIFICATION</scope>
</reference>
<keyword evidence="2" id="KW-1185">Reference proteome</keyword>
<sequence length="59" mass="6533">FLADQNCRWSFFFNVAFANIAMASKGDQTFCSVLHPGKYCCISQSGLDFDGLCDLTKVT</sequence>
<name>A0A663MR17_ATHCN</name>
<evidence type="ECO:0000313" key="2">
    <source>
        <dbReference type="Proteomes" id="UP000472269"/>
    </source>
</evidence>
<dbReference type="Ensembl" id="ENSACUT00000015916.1">
    <property type="protein sequence ID" value="ENSACUP00000014915.1"/>
    <property type="gene ID" value="ENSACUG00000010034.1"/>
</dbReference>
<accession>A0A663MR17</accession>
<dbReference type="AlphaFoldDB" id="A0A663MR17"/>
<reference evidence="1" key="2">
    <citation type="submission" date="2025-09" db="UniProtKB">
        <authorList>
            <consortium name="Ensembl"/>
        </authorList>
    </citation>
    <scope>IDENTIFICATION</scope>
</reference>
<organism evidence="1 2">
    <name type="scientific">Athene cunicularia</name>
    <name type="common">Burrowing owl</name>
    <name type="synonym">Speotyto cunicularia</name>
    <dbReference type="NCBI Taxonomy" id="194338"/>
    <lineage>
        <taxon>Eukaryota</taxon>
        <taxon>Metazoa</taxon>
        <taxon>Chordata</taxon>
        <taxon>Craniata</taxon>
        <taxon>Vertebrata</taxon>
        <taxon>Euteleostomi</taxon>
        <taxon>Archelosauria</taxon>
        <taxon>Archosauria</taxon>
        <taxon>Dinosauria</taxon>
        <taxon>Saurischia</taxon>
        <taxon>Theropoda</taxon>
        <taxon>Coelurosauria</taxon>
        <taxon>Aves</taxon>
        <taxon>Neognathae</taxon>
        <taxon>Neoaves</taxon>
        <taxon>Telluraves</taxon>
        <taxon>Strigiformes</taxon>
        <taxon>Strigidae</taxon>
        <taxon>Athene</taxon>
    </lineage>
</organism>
<evidence type="ECO:0000313" key="1">
    <source>
        <dbReference type="Ensembl" id="ENSACUP00000014915.1"/>
    </source>
</evidence>
<proteinExistence type="predicted"/>
<dbReference type="Proteomes" id="UP000472269">
    <property type="component" value="Unplaced"/>
</dbReference>
<protein>
    <submittedName>
        <fullName evidence="1">Uncharacterized protein</fullName>
    </submittedName>
</protein>